<gene>
    <name evidence="3" type="ORF">NSE01_12690</name>
</gene>
<keyword evidence="2" id="KW-0378">Hydrolase</keyword>
<accession>A0A512AID8</accession>
<organism evidence="3 4">
    <name type="scientific">Novosphingobium sediminis</name>
    <dbReference type="NCBI Taxonomy" id="707214"/>
    <lineage>
        <taxon>Bacteria</taxon>
        <taxon>Pseudomonadati</taxon>
        <taxon>Pseudomonadota</taxon>
        <taxon>Alphaproteobacteria</taxon>
        <taxon>Sphingomonadales</taxon>
        <taxon>Sphingomonadaceae</taxon>
        <taxon>Novosphingobium</taxon>
    </lineage>
</organism>
<protein>
    <recommendedName>
        <fullName evidence="5">Thioesterase</fullName>
    </recommendedName>
</protein>
<proteinExistence type="inferred from homology"/>
<dbReference type="InterPro" id="IPR050563">
    <property type="entry name" value="4-hydroxybenzoyl-CoA_TE"/>
</dbReference>
<dbReference type="EMBL" id="BJYR01000009">
    <property type="protein sequence ID" value="GEN99436.1"/>
    <property type="molecule type" value="Genomic_DNA"/>
</dbReference>
<dbReference type="CDD" id="cd00586">
    <property type="entry name" value="4HBT"/>
    <property type="match status" value="1"/>
</dbReference>
<dbReference type="Gene3D" id="3.10.129.10">
    <property type="entry name" value="Hotdog Thioesterase"/>
    <property type="match status" value="1"/>
</dbReference>
<sequence length="142" mass="15659">MARPDPALLDPTRYPFGNAVTTRFADLDPNGHINNVAMAAVFEDARLRFITAVGMPKNTHGARFMVANVTIDYLAQAYYPAGLECRVGALPGGRSSWSLRQLLLQDGRPVATAHVTIVFTDGERPQPIDPALRERLDTWLIK</sequence>
<evidence type="ECO:0000256" key="1">
    <source>
        <dbReference type="ARBA" id="ARBA00005953"/>
    </source>
</evidence>
<evidence type="ECO:0000313" key="3">
    <source>
        <dbReference type="EMBL" id="GEN99436.1"/>
    </source>
</evidence>
<evidence type="ECO:0000256" key="2">
    <source>
        <dbReference type="ARBA" id="ARBA00022801"/>
    </source>
</evidence>
<dbReference type="AlphaFoldDB" id="A0A512AID8"/>
<dbReference type="Pfam" id="PF13279">
    <property type="entry name" value="4HBT_2"/>
    <property type="match status" value="1"/>
</dbReference>
<evidence type="ECO:0008006" key="5">
    <source>
        <dbReference type="Google" id="ProtNLM"/>
    </source>
</evidence>
<reference evidence="3 4" key="1">
    <citation type="submission" date="2019-07" db="EMBL/GenBank/DDBJ databases">
        <title>Whole genome shotgun sequence of Novosphingobium sediminis NBRC 106119.</title>
        <authorList>
            <person name="Hosoyama A."/>
            <person name="Uohara A."/>
            <person name="Ohji S."/>
            <person name="Ichikawa N."/>
        </authorList>
    </citation>
    <scope>NUCLEOTIDE SEQUENCE [LARGE SCALE GENOMIC DNA]</scope>
    <source>
        <strain evidence="3 4">NBRC 106119</strain>
    </source>
</reference>
<dbReference type="InterPro" id="IPR029069">
    <property type="entry name" value="HotDog_dom_sf"/>
</dbReference>
<comment type="similarity">
    <text evidence="1">Belongs to the 4-hydroxybenzoyl-CoA thioesterase family.</text>
</comment>
<dbReference type="SUPFAM" id="SSF54637">
    <property type="entry name" value="Thioesterase/thiol ester dehydrase-isomerase"/>
    <property type="match status" value="1"/>
</dbReference>
<keyword evidence="4" id="KW-1185">Reference proteome</keyword>
<dbReference type="PANTHER" id="PTHR31793:SF27">
    <property type="entry name" value="NOVEL THIOESTERASE SUPERFAMILY DOMAIN AND SAPOSIN A-TYPE DOMAIN CONTAINING PROTEIN (0610012H03RIK)"/>
    <property type="match status" value="1"/>
</dbReference>
<name>A0A512AID8_9SPHN</name>
<dbReference type="Proteomes" id="UP000321464">
    <property type="component" value="Unassembled WGS sequence"/>
</dbReference>
<dbReference type="GO" id="GO:0047617">
    <property type="term" value="F:fatty acyl-CoA hydrolase activity"/>
    <property type="evidence" value="ECO:0007669"/>
    <property type="project" value="TreeGrafter"/>
</dbReference>
<dbReference type="RefSeq" id="WP_147158794.1">
    <property type="nucleotide sequence ID" value="NZ_BJYR01000009.1"/>
</dbReference>
<dbReference type="OrthoDB" id="9799036at2"/>
<dbReference type="PANTHER" id="PTHR31793">
    <property type="entry name" value="4-HYDROXYBENZOYL-COA THIOESTERASE FAMILY MEMBER"/>
    <property type="match status" value="1"/>
</dbReference>
<comment type="caution">
    <text evidence="3">The sequence shown here is derived from an EMBL/GenBank/DDBJ whole genome shotgun (WGS) entry which is preliminary data.</text>
</comment>
<evidence type="ECO:0000313" key="4">
    <source>
        <dbReference type="Proteomes" id="UP000321464"/>
    </source>
</evidence>